<sequence length="112" mass="12267">YVPPPPPPNEQRSPSYDPWKAAEIPRSNGFDTAADSPKSQGSQHTLAGSDFHPDETNGVNGDKSEDGKPPALLRSESSRKRSYDDGDELESDGKKRQHDDASISHSKGLFQY</sequence>
<dbReference type="OrthoDB" id="5431222at2759"/>
<feature type="region of interest" description="Disordered" evidence="1">
    <location>
        <begin position="1"/>
        <end position="112"/>
    </location>
</feature>
<evidence type="ECO:0000313" key="3">
    <source>
        <dbReference type="Proteomes" id="UP000308768"/>
    </source>
</evidence>
<dbReference type="AlphaFoldDB" id="A0A4V5NDT5"/>
<feature type="compositionally biased region" description="Polar residues" evidence="1">
    <location>
        <begin position="37"/>
        <end position="46"/>
    </location>
</feature>
<protein>
    <submittedName>
        <fullName evidence="2">Uncharacterized protein</fullName>
    </submittedName>
</protein>
<proteinExistence type="predicted"/>
<evidence type="ECO:0000313" key="2">
    <source>
        <dbReference type="EMBL" id="TKA64639.1"/>
    </source>
</evidence>
<dbReference type="STRING" id="331657.A0A4V5NDT5"/>
<keyword evidence="3" id="KW-1185">Reference proteome</keyword>
<accession>A0A4V5NDT5</accession>
<name>A0A4V5NDT5_9PEZI</name>
<feature type="non-terminal residue" evidence="2">
    <location>
        <position position="1"/>
    </location>
</feature>
<organism evidence="2 3">
    <name type="scientific">Cryomyces minteri</name>
    <dbReference type="NCBI Taxonomy" id="331657"/>
    <lineage>
        <taxon>Eukaryota</taxon>
        <taxon>Fungi</taxon>
        <taxon>Dikarya</taxon>
        <taxon>Ascomycota</taxon>
        <taxon>Pezizomycotina</taxon>
        <taxon>Dothideomycetes</taxon>
        <taxon>Dothideomycetes incertae sedis</taxon>
        <taxon>Cryomyces</taxon>
    </lineage>
</organism>
<reference evidence="2 3" key="1">
    <citation type="submission" date="2017-03" db="EMBL/GenBank/DDBJ databases">
        <title>Genomes of endolithic fungi from Antarctica.</title>
        <authorList>
            <person name="Coleine C."/>
            <person name="Masonjones S."/>
            <person name="Stajich J.E."/>
        </authorList>
    </citation>
    <scope>NUCLEOTIDE SEQUENCE [LARGE SCALE GENOMIC DNA]</scope>
    <source>
        <strain evidence="2 3">CCFEE 5187</strain>
    </source>
</reference>
<dbReference type="Proteomes" id="UP000308768">
    <property type="component" value="Unassembled WGS sequence"/>
</dbReference>
<evidence type="ECO:0000256" key="1">
    <source>
        <dbReference type="SAM" id="MobiDB-lite"/>
    </source>
</evidence>
<gene>
    <name evidence="2" type="ORF">B0A49_06912</name>
</gene>
<dbReference type="EMBL" id="NAJN01001239">
    <property type="protein sequence ID" value="TKA64639.1"/>
    <property type="molecule type" value="Genomic_DNA"/>
</dbReference>
<comment type="caution">
    <text evidence="2">The sequence shown here is derived from an EMBL/GenBank/DDBJ whole genome shotgun (WGS) entry which is preliminary data.</text>
</comment>
<feature type="compositionally biased region" description="Basic and acidic residues" evidence="1">
    <location>
        <begin position="91"/>
        <end position="102"/>
    </location>
</feature>